<dbReference type="InterPro" id="IPR050465">
    <property type="entry name" value="UPF0194_transport"/>
</dbReference>
<comment type="subcellular location">
    <subcellularLocation>
        <location evidence="1">Cell envelope</location>
    </subcellularLocation>
</comment>
<accession>A0A7G7WBI1</accession>
<protein>
    <submittedName>
        <fullName evidence="4">Efflux RND transporter periplasmic adaptor subunit</fullName>
    </submittedName>
</protein>
<name>A0A7G7WBI1_9BACT</name>
<dbReference type="RefSeq" id="WP_185889600.1">
    <property type="nucleotide sequence ID" value="NZ_CP060202.1"/>
</dbReference>
<feature type="signal peptide" evidence="3">
    <location>
        <begin position="1"/>
        <end position="26"/>
    </location>
</feature>
<reference evidence="4 5" key="1">
    <citation type="submission" date="2020-08" db="EMBL/GenBank/DDBJ databases">
        <title>Hymenobacter sp. S2-20-2 genome sequencing.</title>
        <authorList>
            <person name="Jin L."/>
        </authorList>
    </citation>
    <scope>NUCLEOTIDE SEQUENCE [LARGE SCALE GENOMIC DNA]</scope>
    <source>
        <strain evidence="4 5">S2-20-2</strain>
    </source>
</reference>
<dbReference type="SUPFAM" id="SSF111369">
    <property type="entry name" value="HlyD-like secretion proteins"/>
    <property type="match status" value="1"/>
</dbReference>
<keyword evidence="2" id="KW-0175">Coiled coil</keyword>
<dbReference type="KEGG" id="hsk:H4317_08000"/>
<sequence length="222" mass="24127">MGVQSYYIVIAAALLSSILHSSAEWARPTSLPQARQPANGPSGASTVSVQGVVEAQQTIPLTVAAHGWVRQIFFVEGEYVRKRQVLLRLYHNDLYSSNFNRQYLLAPQAGFVVRKNVEVGRHVSAGASVAYLQDVAQVKICLLLPPQLAQHLRVCDPVPVSIAELPARSFTGVVESIVTPSASGSRHRVTVLVRNSGSPLIRPRMHATVRLPAQPAPAMARR</sequence>
<evidence type="ECO:0000256" key="1">
    <source>
        <dbReference type="ARBA" id="ARBA00004196"/>
    </source>
</evidence>
<organism evidence="4 5">
    <name type="scientific">Hymenobacter sediminicola</name>
    <dbReference type="NCBI Taxonomy" id="2761579"/>
    <lineage>
        <taxon>Bacteria</taxon>
        <taxon>Pseudomonadati</taxon>
        <taxon>Bacteroidota</taxon>
        <taxon>Cytophagia</taxon>
        <taxon>Cytophagales</taxon>
        <taxon>Hymenobacteraceae</taxon>
        <taxon>Hymenobacter</taxon>
    </lineage>
</organism>
<dbReference type="PANTHER" id="PTHR32347:SF23">
    <property type="entry name" value="BLL5650 PROTEIN"/>
    <property type="match status" value="1"/>
</dbReference>
<gene>
    <name evidence="4" type="ORF">H4317_08000</name>
</gene>
<dbReference type="PANTHER" id="PTHR32347">
    <property type="entry name" value="EFFLUX SYSTEM COMPONENT YKNX-RELATED"/>
    <property type="match status" value="1"/>
</dbReference>
<proteinExistence type="predicted"/>
<dbReference type="EMBL" id="CP060202">
    <property type="protein sequence ID" value="QNH63724.1"/>
    <property type="molecule type" value="Genomic_DNA"/>
</dbReference>
<keyword evidence="5" id="KW-1185">Reference proteome</keyword>
<evidence type="ECO:0000256" key="2">
    <source>
        <dbReference type="ARBA" id="ARBA00023054"/>
    </source>
</evidence>
<dbReference type="Proteomes" id="UP000515489">
    <property type="component" value="Chromosome"/>
</dbReference>
<dbReference type="Gene3D" id="2.40.50.100">
    <property type="match status" value="1"/>
</dbReference>
<dbReference type="GO" id="GO:0030313">
    <property type="term" value="C:cell envelope"/>
    <property type="evidence" value="ECO:0007669"/>
    <property type="project" value="UniProtKB-SubCell"/>
</dbReference>
<dbReference type="AlphaFoldDB" id="A0A7G7WBI1"/>
<keyword evidence="3" id="KW-0732">Signal</keyword>
<evidence type="ECO:0000313" key="5">
    <source>
        <dbReference type="Proteomes" id="UP000515489"/>
    </source>
</evidence>
<evidence type="ECO:0000313" key="4">
    <source>
        <dbReference type="EMBL" id="QNH63724.1"/>
    </source>
</evidence>
<evidence type="ECO:0000256" key="3">
    <source>
        <dbReference type="SAM" id="SignalP"/>
    </source>
</evidence>
<feature type="chain" id="PRO_5028827820" evidence="3">
    <location>
        <begin position="27"/>
        <end position="222"/>
    </location>
</feature>